<comment type="caution">
    <text evidence="2">The sequence shown here is derived from an EMBL/GenBank/DDBJ whole genome shotgun (WGS) entry which is preliminary data.</text>
</comment>
<dbReference type="EMBL" id="CAICTM010000037">
    <property type="protein sequence ID" value="CAB9498382.1"/>
    <property type="molecule type" value="Genomic_DNA"/>
</dbReference>
<accession>A0A9N8D8N4</accession>
<dbReference type="GO" id="GO:0006310">
    <property type="term" value="P:DNA recombination"/>
    <property type="evidence" value="ECO:0007669"/>
    <property type="project" value="InterPro"/>
</dbReference>
<dbReference type="InterPro" id="IPR008822">
    <property type="entry name" value="Endonuclease_RusA-like"/>
</dbReference>
<reference evidence="2" key="1">
    <citation type="submission" date="2020-06" db="EMBL/GenBank/DDBJ databases">
        <authorList>
            <consortium name="Plant Systems Biology data submission"/>
        </authorList>
    </citation>
    <scope>NUCLEOTIDE SEQUENCE</scope>
    <source>
        <strain evidence="2">D6</strain>
    </source>
</reference>
<evidence type="ECO:0000313" key="3">
    <source>
        <dbReference type="Proteomes" id="UP001153069"/>
    </source>
</evidence>
<organism evidence="2 3">
    <name type="scientific">Seminavis robusta</name>
    <dbReference type="NCBI Taxonomy" id="568900"/>
    <lineage>
        <taxon>Eukaryota</taxon>
        <taxon>Sar</taxon>
        <taxon>Stramenopiles</taxon>
        <taxon>Ochrophyta</taxon>
        <taxon>Bacillariophyta</taxon>
        <taxon>Bacillariophyceae</taxon>
        <taxon>Bacillariophycidae</taxon>
        <taxon>Naviculales</taxon>
        <taxon>Naviculaceae</taxon>
        <taxon>Seminavis</taxon>
    </lineage>
</organism>
<name>A0A9N8D8N4_9STRA</name>
<dbReference type="GO" id="GO:0000287">
    <property type="term" value="F:magnesium ion binding"/>
    <property type="evidence" value="ECO:0007669"/>
    <property type="project" value="InterPro"/>
</dbReference>
<gene>
    <name evidence="2" type="ORF">SEMRO_37_G023140.1</name>
</gene>
<evidence type="ECO:0000256" key="1">
    <source>
        <dbReference type="SAM" id="MobiDB-lite"/>
    </source>
</evidence>
<dbReference type="Gene3D" id="3.30.1330.70">
    <property type="entry name" value="Holliday junction resolvase RusA"/>
    <property type="match status" value="1"/>
</dbReference>
<dbReference type="SUPFAM" id="SSF103084">
    <property type="entry name" value="Holliday junction resolvase RusA"/>
    <property type="match status" value="1"/>
</dbReference>
<protein>
    <submittedName>
        <fullName evidence="2">Uncharacterized protein</fullName>
    </submittedName>
</protein>
<feature type="region of interest" description="Disordered" evidence="1">
    <location>
        <begin position="1"/>
        <end position="21"/>
    </location>
</feature>
<proteinExistence type="predicted"/>
<dbReference type="AlphaFoldDB" id="A0A9N8D8N4"/>
<dbReference type="GO" id="GO:0006281">
    <property type="term" value="P:DNA repair"/>
    <property type="evidence" value="ECO:0007669"/>
    <property type="project" value="InterPro"/>
</dbReference>
<dbReference type="InterPro" id="IPR036614">
    <property type="entry name" value="RusA-like_sf"/>
</dbReference>
<sequence>MLQAARVPKTHQGKEKLSKAKQRHQWYNKYKEKKAATLSFHYDNIWNHFPKGGLDLVKIECLRDNTDNYGLHQSDLQFDQVCKEEAGDLKLGTRSLGYRYENEHTVRLRNRELCPFSEKNMPFLQAVRSSLLLKYPKDKLPISEFLRVNLVVGAMTGPHTDTMRGATPNYFMSEPESDFQLELRRFPNFRCSVVLYKGCFYIPHTFCPEELVMIGFKDGAPFYYVFPNEIIDNLQPYGELTSFIVVGIKQKKLQVIPWKYEVFQSTKSMELKSMEDAIAEASKNTTIIGRNKYMYFNKSGVWYRFFGWRNIHRWSKASNHLCKRVHIFFRPATQQGTDSMPTTAKNRLPFHVVVFSTMASDNIVDLLDDDSASASDSSVEFCGVRGVHEYHVHVAGRPKAMSRPIFLQALRRVVNPSSKAIKDFRSAAQQQVQHQATTVLPVFPSCGVSLKIWFMDRLPNSCFVNKNRHGQLRQPFQNNHLSQFRICKPDTDNLVKLVLDALNGVAYKDDKQVVAITAFKLADTVHPYEGRTIVEIKEANEATIEEAPAWAFVN</sequence>
<evidence type="ECO:0000313" key="2">
    <source>
        <dbReference type="EMBL" id="CAB9498382.1"/>
    </source>
</evidence>
<dbReference type="Proteomes" id="UP001153069">
    <property type="component" value="Unassembled WGS sequence"/>
</dbReference>
<dbReference type="Pfam" id="PF05866">
    <property type="entry name" value="RusA"/>
    <property type="match status" value="1"/>
</dbReference>
<keyword evidence="3" id="KW-1185">Reference proteome</keyword>